<dbReference type="EMBL" id="CP101471">
    <property type="protein sequence ID" value="UTT53127.1"/>
    <property type="molecule type" value="Genomic_DNA"/>
</dbReference>
<keyword evidence="1" id="KW-0547">Nucleotide-binding</keyword>
<accession>A0ACD4B6Y7</accession>
<evidence type="ECO:0000313" key="2">
    <source>
        <dbReference type="Proteomes" id="UP001060245"/>
    </source>
</evidence>
<protein>
    <submittedName>
        <fullName evidence="1">ATP-binding protein</fullName>
    </submittedName>
</protein>
<dbReference type="Proteomes" id="UP001060245">
    <property type="component" value="Chromosome"/>
</dbReference>
<name>A0ACD4B6Y7_MICMQ</name>
<proteinExistence type="predicted"/>
<sequence>MDSVLNPYTPNAGASPDIVVGRDEQTQAFTTLLRRLARGRTHQAMIVTGLRGVGKTVLLNEFGDIARGEHWEALEIEASKHDDTRFRQSMASLLKAALLRLSPRVKWTDRARRAAAVISSFALSVNQQGAWSLSWDIEPEEGLADHGDLAMDLTDVLVAIGEIAQERERGVAILIDEVQFLSPKQLEALIQAVHKTVQRKLPITFVGAGLPQIAELAGDAKSYAERLFQFPRIDSLEDEDARQALIEPARAEGVDFESDAVALALEISQGYPYFIQELGFQVWEIAEQSPITRLDVETAREGYEAKLDSSFFRVRLDRATPLQTAYMRAMAELGPEPQKASEVARVMGRESTQLGPTRAELIDIGLLYTPEHGYAAFTVPDFDKFMKRAVPTLVVPELQKRSRKVKRAG</sequence>
<keyword evidence="1" id="KW-0067">ATP-binding</keyword>
<reference evidence="1" key="1">
    <citation type="submission" date="2022-07" db="EMBL/GenBank/DDBJ databases">
        <title>Complete genome of DND4.</title>
        <authorList>
            <person name="Cao G."/>
        </authorList>
    </citation>
    <scope>NUCLEOTIDE SEQUENCE</scope>
    <source>
        <strain evidence="1">DND4</strain>
    </source>
</reference>
<evidence type="ECO:0000313" key="1">
    <source>
        <dbReference type="EMBL" id="UTT53127.1"/>
    </source>
</evidence>
<keyword evidence="2" id="KW-1185">Reference proteome</keyword>
<gene>
    <name evidence="1" type="ORF">NMQ05_00705</name>
</gene>
<organism evidence="1 2">
    <name type="scientific">Microbacterium maritypicum</name>
    <name type="common">Microbacterium liquefaciens</name>
    <dbReference type="NCBI Taxonomy" id="33918"/>
    <lineage>
        <taxon>Bacteria</taxon>
        <taxon>Bacillati</taxon>
        <taxon>Actinomycetota</taxon>
        <taxon>Actinomycetes</taxon>
        <taxon>Micrococcales</taxon>
        <taxon>Microbacteriaceae</taxon>
        <taxon>Microbacterium</taxon>
    </lineage>
</organism>